<dbReference type="AlphaFoldDB" id="A0A0P1BLS6"/>
<comment type="similarity">
    <text evidence="2">Belongs to the oligopeptide OPT transporter family.</text>
</comment>
<proteinExistence type="inferred from homology"/>
<dbReference type="PANTHER" id="PTHR31645:SF0">
    <property type="entry name" value="OLIGOPEPTIDE TRANSPORTER YGL114W-RELATED"/>
    <property type="match status" value="1"/>
</dbReference>
<evidence type="ECO:0000256" key="3">
    <source>
        <dbReference type="ARBA" id="ARBA00022448"/>
    </source>
</evidence>
<feature type="region of interest" description="Disordered" evidence="7">
    <location>
        <begin position="269"/>
        <end position="307"/>
    </location>
</feature>
<feature type="region of interest" description="Disordered" evidence="7">
    <location>
        <begin position="1"/>
        <end position="44"/>
    </location>
</feature>
<feature type="transmembrane region" description="Helical" evidence="8">
    <location>
        <begin position="375"/>
        <end position="392"/>
    </location>
</feature>
<evidence type="ECO:0000256" key="8">
    <source>
        <dbReference type="SAM" id="Phobius"/>
    </source>
</evidence>
<dbReference type="InterPro" id="IPR045035">
    <property type="entry name" value="YSL-like"/>
</dbReference>
<feature type="transmembrane region" description="Helical" evidence="8">
    <location>
        <begin position="412"/>
        <end position="436"/>
    </location>
</feature>
<dbReference type="Pfam" id="PF03169">
    <property type="entry name" value="OPT"/>
    <property type="match status" value="1"/>
</dbReference>
<dbReference type="NCBIfam" id="TIGR00728">
    <property type="entry name" value="OPT_sfam"/>
    <property type="match status" value="1"/>
</dbReference>
<name>A0A0P1BLS6_9BASI</name>
<feature type="transmembrane region" description="Helical" evidence="8">
    <location>
        <begin position="314"/>
        <end position="339"/>
    </location>
</feature>
<feature type="transmembrane region" description="Helical" evidence="8">
    <location>
        <begin position="84"/>
        <end position="105"/>
    </location>
</feature>
<evidence type="ECO:0000256" key="7">
    <source>
        <dbReference type="SAM" id="MobiDB-lite"/>
    </source>
</evidence>
<feature type="transmembrane region" description="Helical" evidence="8">
    <location>
        <begin position="759"/>
        <end position="782"/>
    </location>
</feature>
<feature type="transmembrane region" description="Helical" evidence="8">
    <location>
        <begin position="484"/>
        <end position="505"/>
    </location>
</feature>
<dbReference type="EMBL" id="CCYA01000254">
    <property type="protein sequence ID" value="CEH17047.1"/>
    <property type="molecule type" value="Genomic_DNA"/>
</dbReference>
<reference evidence="9 10" key="1">
    <citation type="submission" date="2014-09" db="EMBL/GenBank/DDBJ databases">
        <authorList>
            <person name="Magalhaes I.L.F."/>
            <person name="Oliveira U."/>
            <person name="Santos F.R."/>
            <person name="Vidigal T.H.D.A."/>
            <person name="Brescovit A.D."/>
            <person name="Santos A.J."/>
        </authorList>
    </citation>
    <scope>NUCLEOTIDE SEQUENCE [LARGE SCALE GENOMIC DNA]</scope>
</reference>
<feature type="compositionally biased region" description="Polar residues" evidence="7">
    <location>
        <begin position="457"/>
        <end position="466"/>
    </location>
</feature>
<keyword evidence="5 8" id="KW-1133">Transmembrane helix</keyword>
<feature type="transmembrane region" description="Helical" evidence="8">
    <location>
        <begin position="137"/>
        <end position="163"/>
    </location>
</feature>
<feature type="transmembrane region" description="Helical" evidence="8">
    <location>
        <begin position="52"/>
        <end position="72"/>
    </location>
</feature>
<comment type="subcellular location">
    <subcellularLocation>
        <location evidence="1">Membrane</location>
        <topology evidence="1">Multi-pass membrane protein</topology>
    </subcellularLocation>
</comment>
<dbReference type="Proteomes" id="UP000054845">
    <property type="component" value="Unassembled WGS sequence"/>
</dbReference>
<evidence type="ECO:0000256" key="1">
    <source>
        <dbReference type="ARBA" id="ARBA00004141"/>
    </source>
</evidence>
<feature type="compositionally biased region" description="Polar residues" evidence="7">
    <location>
        <begin position="292"/>
        <end position="304"/>
    </location>
</feature>
<feature type="region of interest" description="Disordered" evidence="7">
    <location>
        <begin position="450"/>
        <end position="474"/>
    </location>
</feature>
<dbReference type="GO" id="GO:0035673">
    <property type="term" value="F:oligopeptide transmembrane transporter activity"/>
    <property type="evidence" value="ECO:0007669"/>
    <property type="project" value="InterPro"/>
</dbReference>
<dbReference type="GO" id="GO:0000329">
    <property type="term" value="C:fungal-type vacuole membrane"/>
    <property type="evidence" value="ECO:0007669"/>
    <property type="project" value="TreeGrafter"/>
</dbReference>
<keyword evidence="6 8" id="KW-0472">Membrane</keyword>
<dbReference type="OrthoDB" id="627262at2759"/>
<evidence type="ECO:0000256" key="4">
    <source>
        <dbReference type="ARBA" id="ARBA00022692"/>
    </source>
</evidence>
<evidence type="ECO:0000313" key="9">
    <source>
        <dbReference type="EMBL" id="CEH17047.1"/>
    </source>
</evidence>
<dbReference type="PANTHER" id="PTHR31645">
    <property type="entry name" value="OLIGOPEPTIDE TRANSPORTER YGL114W-RELATED"/>
    <property type="match status" value="1"/>
</dbReference>
<feature type="transmembrane region" description="Helical" evidence="8">
    <location>
        <begin position="696"/>
        <end position="715"/>
    </location>
</feature>
<feature type="transmembrane region" description="Helical" evidence="8">
    <location>
        <begin position="351"/>
        <end position="368"/>
    </location>
</feature>
<protein>
    <submittedName>
        <fullName evidence="9">OLIGOPEPTIDE TRANSPORTER YGL114W-RELATED</fullName>
    </submittedName>
</protein>
<feature type="transmembrane region" description="Helical" evidence="8">
    <location>
        <begin position="511"/>
        <end position="529"/>
    </location>
</feature>
<organism evidence="9 10">
    <name type="scientific">Ceraceosorus bombacis</name>
    <dbReference type="NCBI Taxonomy" id="401625"/>
    <lineage>
        <taxon>Eukaryota</taxon>
        <taxon>Fungi</taxon>
        <taxon>Dikarya</taxon>
        <taxon>Basidiomycota</taxon>
        <taxon>Ustilaginomycotina</taxon>
        <taxon>Exobasidiomycetes</taxon>
        <taxon>Ceraceosorales</taxon>
        <taxon>Ceraceosoraceae</taxon>
        <taxon>Ceraceosorus</taxon>
    </lineage>
</organism>
<evidence type="ECO:0000313" key="10">
    <source>
        <dbReference type="Proteomes" id="UP000054845"/>
    </source>
</evidence>
<feature type="transmembrane region" description="Helical" evidence="8">
    <location>
        <begin position="183"/>
        <end position="205"/>
    </location>
</feature>
<feature type="transmembrane region" description="Helical" evidence="8">
    <location>
        <begin position="657"/>
        <end position="675"/>
    </location>
</feature>
<sequence>MSPSNTRRVQDAAARRAARDEARAHGQQAGQNVRGGQHNGSRMVPADATPRALLGGIAVGSLLAFTNLYFGLQSSWITMASLQAALSSWITMASLQAALVGYGLVKVFPAPPTWLTSRIGSSGSSLHSGPFSPQENAVLQATAVSAGAMPLAAGLIGIVPAFTLLDPARDGGASPFKFSLAELMLWSGSLAFFGVFFAAPLRVTFVLKEKLRFPSGTATAQLIGVIHNVKLRQDEEAASLEGVDPNVRADESGEHRPLLWQVHAPVNSHEEREELGTSDTPDPAPAPEVDESPSTQTEEPQTSQEIEESWRPMWYSFLLSAGVTLLAYFIPVVYALPVFDILVPAHDLAKVWGWWFTPSLSYVGQGVIMGFPTSAAMFAGAILGWGILSPLAHHYGWAKGEPLDADTGSRAWLLWIALAIMTSESFVGILALLFSWRGSEPRRVRPQARGARGVNGIGSSAHLTQSRRSDDEDEPAARLIPASWLLVGPVLSAGSAVTILIYLFGSQGVDFLHVALGILVAAVLAVLAVRSLGTVDLNPVSALGKLSQLVFAFVAPNHVLANLVGGALAEGSAMHAGELMQDFKTGHLLRASPRGQFVGQLVGGSVGLVVSSIGYKAYESSYAIPGPEMPAPAARLWLNFARLVNDGGQLPARSKEFMIATAAVFATTGALKTVVNARQNAREYRRALQGRSRSPLPPRWETIVAWLPNGIAFALGLGLNTPNFTLARLLGGLLSIWYQRRQAQKRGGKAPSPFDLPPVFLLVLSAGFVLGEGAASIVTLLLRQVGAQPWSCWGCRGGCSGICAG</sequence>
<accession>A0A0P1BLS6</accession>
<evidence type="ECO:0000256" key="5">
    <source>
        <dbReference type="ARBA" id="ARBA00022989"/>
    </source>
</evidence>
<feature type="compositionally biased region" description="Basic and acidic residues" evidence="7">
    <location>
        <begin position="8"/>
        <end position="24"/>
    </location>
</feature>
<keyword evidence="3" id="KW-0813">Transport</keyword>
<keyword evidence="4 8" id="KW-0812">Transmembrane</keyword>
<keyword evidence="10" id="KW-1185">Reference proteome</keyword>
<evidence type="ECO:0000256" key="6">
    <source>
        <dbReference type="ARBA" id="ARBA00023136"/>
    </source>
</evidence>
<dbReference type="STRING" id="401625.A0A0P1BLS6"/>
<evidence type="ECO:0000256" key="2">
    <source>
        <dbReference type="ARBA" id="ARBA00008807"/>
    </source>
</evidence>
<dbReference type="InterPro" id="IPR004813">
    <property type="entry name" value="OPT"/>
</dbReference>